<proteinExistence type="predicted"/>
<dbReference type="OrthoDB" id="5852677at2759"/>
<name>A0A7I4YR48_HAECO</name>
<evidence type="ECO:0000313" key="3">
    <source>
        <dbReference type="WBParaSite" id="HCON_00126300-00001"/>
    </source>
</evidence>
<feature type="chain" id="PRO_5035468765" evidence="1">
    <location>
        <begin position="24"/>
        <end position="116"/>
    </location>
</feature>
<keyword evidence="1" id="KW-0732">Signal</keyword>
<evidence type="ECO:0000256" key="1">
    <source>
        <dbReference type="SAM" id="SignalP"/>
    </source>
</evidence>
<dbReference type="AlphaFoldDB" id="A0A7I4YR48"/>
<accession>A0A7I4YR48</accession>
<protein>
    <submittedName>
        <fullName evidence="3">Kazal-like domain-containing protein</fullName>
    </submittedName>
</protein>
<sequence>ASFRNFSDMLLLLISILVACSIARIPHLCTEIRFETEQEAERRRIFEHCTEVCDENGTGEMPCSNCQIPYEGYGCLRQRREVAMACILDCDLLLPDHMAQTKCLETCHNAKSLHFL</sequence>
<organism evidence="2 3">
    <name type="scientific">Haemonchus contortus</name>
    <name type="common">Barber pole worm</name>
    <dbReference type="NCBI Taxonomy" id="6289"/>
    <lineage>
        <taxon>Eukaryota</taxon>
        <taxon>Metazoa</taxon>
        <taxon>Ecdysozoa</taxon>
        <taxon>Nematoda</taxon>
        <taxon>Chromadorea</taxon>
        <taxon>Rhabditida</taxon>
        <taxon>Rhabditina</taxon>
        <taxon>Rhabditomorpha</taxon>
        <taxon>Strongyloidea</taxon>
        <taxon>Trichostrongylidae</taxon>
        <taxon>Haemonchus</taxon>
    </lineage>
</organism>
<feature type="signal peptide" evidence="1">
    <location>
        <begin position="1"/>
        <end position="23"/>
    </location>
</feature>
<keyword evidence="2" id="KW-1185">Reference proteome</keyword>
<dbReference type="Proteomes" id="UP000025227">
    <property type="component" value="Unplaced"/>
</dbReference>
<dbReference type="WBParaSite" id="HCON_00126300-00001">
    <property type="protein sequence ID" value="HCON_00126300-00001"/>
    <property type="gene ID" value="HCON_00126300"/>
</dbReference>
<reference evidence="3" key="1">
    <citation type="submission" date="2020-12" db="UniProtKB">
        <authorList>
            <consortium name="WormBaseParasite"/>
        </authorList>
    </citation>
    <scope>IDENTIFICATION</scope>
    <source>
        <strain evidence="3">MHco3</strain>
    </source>
</reference>
<evidence type="ECO:0000313" key="2">
    <source>
        <dbReference type="Proteomes" id="UP000025227"/>
    </source>
</evidence>